<evidence type="ECO:0000313" key="4">
    <source>
        <dbReference type="RefSeq" id="XP_021858221.2"/>
    </source>
</evidence>
<name>A0A9R0K4H5_SPIOL</name>
<reference evidence="4 5" key="2">
    <citation type="submission" date="2025-05" db="UniProtKB">
        <authorList>
            <consortium name="RefSeq"/>
        </authorList>
    </citation>
    <scope>IDENTIFICATION</scope>
    <source>
        <tissue evidence="4 5">Leaf</tissue>
    </source>
</reference>
<dbReference type="RefSeq" id="XP_021858222.2">
    <property type="nucleotide sequence ID" value="XM_022002530.2"/>
</dbReference>
<dbReference type="GeneID" id="110797415"/>
<dbReference type="PANTHER" id="PTHR31639:SF95">
    <property type="entry name" value="FBD DOMAIN-CONTAINING PROTEIN"/>
    <property type="match status" value="1"/>
</dbReference>
<accession>A0A9R0K4H5</accession>
<dbReference type="InterPro" id="IPR036047">
    <property type="entry name" value="F-box-like_dom_sf"/>
</dbReference>
<dbReference type="RefSeq" id="XP_021858221.2">
    <property type="nucleotide sequence ID" value="XM_022002529.2"/>
</dbReference>
<dbReference type="InterPro" id="IPR055411">
    <property type="entry name" value="LRR_FXL15/At3g58940/PEG3-like"/>
</dbReference>
<keyword evidence="3" id="KW-1185">Reference proteome</keyword>
<dbReference type="SUPFAM" id="SSF81383">
    <property type="entry name" value="F-box domain"/>
    <property type="match status" value="1"/>
</dbReference>
<reference evidence="3" key="1">
    <citation type="journal article" date="2021" name="Nat. Commun.">
        <title>Genomic analyses provide insights into spinach domestication and the genetic basis of agronomic traits.</title>
        <authorList>
            <person name="Cai X."/>
            <person name="Sun X."/>
            <person name="Xu C."/>
            <person name="Sun H."/>
            <person name="Wang X."/>
            <person name="Ge C."/>
            <person name="Zhang Z."/>
            <person name="Wang Q."/>
            <person name="Fei Z."/>
            <person name="Jiao C."/>
            <person name="Wang Q."/>
        </authorList>
    </citation>
    <scope>NUCLEOTIDE SEQUENCE [LARGE SCALE GENOMIC DNA]</scope>
    <source>
        <strain evidence="3">cv. Varoflay</strain>
    </source>
</reference>
<organism evidence="3 4">
    <name type="scientific">Spinacia oleracea</name>
    <name type="common">Spinach</name>
    <dbReference type="NCBI Taxonomy" id="3562"/>
    <lineage>
        <taxon>Eukaryota</taxon>
        <taxon>Viridiplantae</taxon>
        <taxon>Streptophyta</taxon>
        <taxon>Embryophyta</taxon>
        <taxon>Tracheophyta</taxon>
        <taxon>Spermatophyta</taxon>
        <taxon>Magnoliopsida</taxon>
        <taxon>eudicotyledons</taxon>
        <taxon>Gunneridae</taxon>
        <taxon>Pentapetalae</taxon>
        <taxon>Caryophyllales</taxon>
        <taxon>Chenopodiaceae</taxon>
        <taxon>Chenopodioideae</taxon>
        <taxon>Anserineae</taxon>
        <taxon>Spinacia</taxon>
    </lineage>
</organism>
<evidence type="ECO:0000313" key="3">
    <source>
        <dbReference type="Proteomes" id="UP000813463"/>
    </source>
</evidence>
<dbReference type="Pfam" id="PF24758">
    <property type="entry name" value="LRR_At5g56370"/>
    <property type="match status" value="1"/>
</dbReference>
<dbReference type="PANTHER" id="PTHR31639">
    <property type="entry name" value="F-BOX PROTEIN-LIKE"/>
    <property type="match status" value="1"/>
</dbReference>
<dbReference type="InterPro" id="IPR001810">
    <property type="entry name" value="F-box_dom"/>
</dbReference>
<dbReference type="Pfam" id="PF00646">
    <property type="entry name" value="F-box"/>
    <property type="match status" value="1"/>
</dbReference>
<dbReference type="InterPro" id="IPR053781">
    <property type="entry name" value="F-box_AtFBL13-like"/>
</dbReference>
<dbReference type="SUPFAM" id="SSF52058">
    <property type="entry name" value="L domain-like"/>
    <property type="match status" value="1"/>
</dbReference>
<sequence length="524" mass="59426">MDCLQPSLKYPRSSAILDDISGPDYISKLHDDILIHMLDKLPMEEAGRTSLLSKRWNGLWRHKRNVELGYKLFQKPNRSVKLGYKLFQKSGNDVLPLLIKGFSDVRQQTIHRLSASLRYDKTMLTDIKLLMDYASSKNVEELYMDFNAKTDNIKWRRRYSFVLKPELVKQFSSLVKLSLKSLKLETLPPLCFMALGELFLEQVKLGEDSVEKITSNCPSLALLCLSNCNPSSDLNIVIAANSNILHLVIREEFTGPQNTPYSCSIRAANVKTIEFASALPRKGYQMKGTLSCSEAIFRLDQMEPRLEAVKVFSSGIRGNYTQNFLGLLGKLVTAEVLTLSSWCIQVLSIEVHRWNRPPTFEAKHLILEIGLNRWEFPGVAYMLLGCHKLENLVVVMGAPAKLDYGSVETLVRLGRIGLPEPSSKILQKLEVVEFKNYPGPYGTWDGDEFNQDRFFAGSEVGSLLVWNLKTYADNLKKTVFSTGEKCFATDQFRRFGDLSSAANLGLCHIPCVYRVFGYKCYQHL</sequence>
<evidence type="ECO:0000259" key="2">
    <source>
        <dbReference type="Pfam" id="PF24758"/>
    </source>
</evidence>
<evidence type="ECO:0000313" key="5">
    <source>
        <dbReference type="RefSeq" id="XP_021858222.2"/>
    </source>
</evidence>
<dbReference type="KEGG" id="soe:110797415"/>
<protein>
    <submittedName>
        <fullName evidence="4 5">F-box/LRR-repeat protein At5g02910</fullName>
    </submittedName>
</protein>
<feature type="domain" description="F-box" evidence="1">
    <location>
        <begin position="26"/>
        <end position="64"/>
    </location>
</feature>
<dbReference type="CDD" id="cd22160">
    <property type="entry name" value="F-box_AtFBL13-like"/>
    <property type="match status" value="1"/>
</dbReference>
<proteinExistence type="predicted"/>
<feature type="domain" description="F-box/LRR-repeat protein 15/At3g58940/PEG3-like LRR" evidence="2">
    <location>
        <begin position="135"/>
        <end position="236"/>
    </location>
</feature>
<dbReference type="Gene3D" id="3.80.10.10">
    <property type="entry name" value="Ribonuclease Inhibitor"/>
    <property type="match status" value="1"/>
</dbReference>
<dbReference type="InterPro" id="IPR032675">
    <property type="entry name" value="LRR_dom_sf"/>
</dbReference>
<evidence type="ECO:0000259" key="1">
    <source>
        <dbReference type="Pfam" id="PF00646"/>
    </source>
</evidence>
<dbReference type="Proteomes" id="UP000813463">
    <property type="component" value="Chromosome 4"/>
</dbReference>
<dbReference type="AlphaFoldDB" id="A0A9R0K4H5"/>
<gene>
    <name evidence="4 5" type="primary">LOC110797415</name>
</gene>